<dbReference type="Pfam" id="PF01555">
    <property type="entry name" value="N6_N4_Mtase"/>
    <property type="match status" value="1"/>
</dbReference>
<evidence type="ECO:0000256" key="3">
    <source>
        <dbReference type="ARBA" id="ARBA00022679"/>
    </source>
</evidence>
<dbReference type="AlphaFoldDB" id="A0A2M7BYS5"/>
<keyword evidence="4" id="KW-0949">S-adenosyl-L-methionine</keyword>
<dbReference type="GO" id="GO:0032259">
    <property type="term" value="P:methylation"/>
    <property type="evidence" value="ECO:0007669"/>
    <property type="project" value="UniProtKB-KW"/>
</dbReference>
<dbReference type="Gene3D" id="3.40.50.150">
    <property type="entry name" value="Vaccinia Virus protein VP39"/>
    <property type="match status" value="1"/>
</dbReference>
<proteinExistence type="inferred from homology"/>
<dbReference type="GO" id="GO:0003677">
    <property type="term" value="F:DNA binding"/>
    <property type="evidence" value="ECO:0007669"/>
    <property type="project" value="InterPro"/>
</dbReference>
<organism evidence="6 7">
    <name type="scientific">Candidatus Nealsonbacteria bacterium CG03_land_8_20_14_0_80_36_12</name>
    <dbReference type="NCBI Taxonomy" id="1974701"/>
    <lineage>
        <taxon>Bacteria</taxon>
        <taxon>Candidatus Nealsoniibacteriota</taxon>
    </lineage>
</organism>
<keyword evidence="2" id="KW-0489">Methyltransferase</keyword>
<dbReference type="InterPro" id="IPR002295">
    <property type="entry name" value="N4/N6-MTase_EcoPI_Mod-like"/>
</dbReference>
<reference evidence="7" key="1">
    <citation type="submission" date="2017-09" db="EMBL/GenBank/DDBJ databases">
        <title>Depth-based differentiation of microbial function through sediment-hosted aquifers and enrichment of novel symbionts in the deep terrestrial subsurface.</title>
        <authorList>
            <person name="Probst A.J."/>
            <person name="Ladd B."/>
            <person name="Jarett J.K."/>
            <person name="Geller-Mcgrath D.E."/>
            <person name="Sieber C.M.K."/>
            <person name="Emerson J.B."/>
            <person name="Anantharaman K."/>
            <person name="Thomas B.C."/>
            <person name="Malmstrom R."/>
            <person name="Stieglmeier M."/>
            <person name="Klingl A."/>
            <person name="Woyke T."/>
            <person name="Ryan C.M."/>
            <person name="Banfield J.F."/>
        </authorList>
    </citation>
    <scope>NUCLEOTIDE SEQUENCE [LARGE SCALE GENOMIC DNA]</scope>
</reference>
<evidence type="ECO:0000313" key="6">
    <source>
        <dbReference type="EMBL" id="PIV12829.1"/>
    </source>
</evidence>
<dbReference type="PRINTS" id="PR00506">
    <property type="entry name" value="D21N6MTFRASE"/>
</dbReference>
<dbReference type="InterPro" id="IPR002052">
    <property type="entry name" value="DNA_methylase_N6_adenine_CS"/>
</dbReference>
<protein>
    <recommendedName>
        <fullName evidence="5">DNA methylase N-4/N-6 domain-containing protein</fullName>
    </recommendedName>
</protein>
<accession>A0A2M7BYS5</accession>
<evidence type="ECO:0000256" key="4">
    <source>
        <dbReference type="ARBA" id="ARBA00022691"/>
    </source>
</evidence>
<name>A0A2M7BYS5_9BACT</name>
<evidence type="ECO:0000313" key="7">
    <source>
        <dbReference type="Proteomes" id="UP000230324"/>
    </source>
</evidence>
<dbReference type="InterPro" id="IPR002941">
    <property type="entry name" value="DNA_methylase_N4/N6"/>
</dbReference>
<comment type="caution">
    <text evidence="6">The sequence shown here is derived from an EMBL/GenBank/DDBJ whole genome shotgun (WGS) entry which is preliminary data.</text>
</comment>
<comment type="similarity">
    <text evidence="1">Belongs to the N(4)/N(6)-methyltransferase family.</text>
</comment>
<sequence>MADRLYKPKKEEIKTQKTGTYFVVDKKAKKSYEEYSRKELIREIEKLKKRKKYGLVWEDKPEKVAELCKEKLPILEEDKKKEIKTDEKKPVNILIEGDNYHALSVLNYTHKGKIDVIYIDPPYNTGNKEFVFNDKIIDLEDSYRHSKWLSFMEKRLKLAKNLLKDGAAIFISIDNNEVSQLKVLCDETFGEKNFVANIIWNKTDTNRKGSQYIKIKHEYILCYLKGKRSEKNTWQINKQLSDTVSFSNPDNDPRGEWFSANVCSDNYKKGSKNCFEITSPSGKIWKRKWFKPKEEILELIKENKIYFGENGNNVPRLKLFKSEWENLKTFVTSVWSDVGGFSDARKEYETIIGKEIPFETPKSLKMLKRIINMSSNKNATILDFFAGSGTTGQATLELNKKDVGNRKFILCTNNENNICTKICYPRIKRTIKGGYKDLEGRNVNKNKGNLKYFKTDFVDARPTDRNKKRLVNKSTEMLCLKEDCFDVIMKCYDFRIFTNSQGKNLGIIYDDDGIKPFKKEVKKLKKKFVVYVFSLDESAREEEFEDVAGLVQLKPIPAVILNVYKRIFK</sequence>
<feature type="domain" description="DNA methylase N-4/N-6" evidence="5">
    <location>
        <begin position="114"/>
        <end position="409"/>
    </location>
</feature>
<dbReference type="PROSITE" id="PS00092">
    <property type="entry name" value="N6_MTASE"/>
    <property type="match status" value="1"/>
</dbReference>
<dbReference type="Proteomes" id="UP000230324">
    <property type="component" value="Unassembled WGS sequence"/>
</dbReference>
<dbReference type="SUPFAM" id="SSF53335">
    <property type="entry name" value="S-adenosyl-L-methionine-dependent methyltransferases"/>
    <property type="match status" value="1"/>
</dbReference>
<keyword evidence="3" id="KW-0808">Transferase</keyword>
<dbReference type="GO" id="GO:0008170">
    <property type="term" value="F:N-methyltransferase activity"/>
    <property type="evidence" value="ECO:0007669"/>
    <property type="project" value="InterPro"/>
</dbReference>
<dbReference type="InterPro" id="IPR029063">
    <property type="entry name" value="SAM-dependent_MTases_sf"/>
</dbReference>
<evidence type="ECO:0000256" key="1">
    <source>
        <dbReference type="ARBA" id="ARBA00006594"/>
    </source>
</evidence>
<evidence type="ECO:0000259" key="5">
    <source>
        <dbReference type="Pfam" id="PF01555"/>
    </source>
</evidence>
<dbReference type="EMBL" id="PEUV01000009">
    <property type="protein sequence ID" value="PIV12829.1"/>
    <property type="molecule type" value="Genomic_DNA"/>
</dbReference>
<evidence type="ECO:0000256" key="2">
    <source>
        <dbReference type="ARBA" id="ARBA00022603"/>
    </source>
</evidence>
<gene>
    <name evidence="6" type="ORF">COS47_00490</name>
</gene>